<keyword evidence="3" id="KW-0732">Signal</keyword>
<feature type="domain" description="Inositol polyphosphate-related phosphatase" evidence="4">
    <location>
        <begin position="56"/>
        <end position="93"/>
    </location>
</feature>
<dbReference type="InterPro" id="IPR000300">
    <property type="entry name" value="IPPc"/>
</dbReference>
<evidence type="ECO:0000259" key="4">
    <source>
        <dbReference type="Pfam" id="PF22669"/>
    </source>
</evidence>
<dbReference type="Pfam" id="PF22669">
    <property type="entry name" value="Exo_endo_phos2"/>
    <property type="match status" value="1"/>
</dbReference>
<sequence length="134" mass="15532">MNFSLALSSGLCCSFCCLFFCYLRRCTAEMCGWERQLRDEERNLGGFEAVTNDNRTGGIPCRCDRILSFGKGMRLLDYRRFELKLSDHRPVTAVFMAEVEVFCHRKLQRALTFTDAEVEEQFNSEADNEETAWV</sequence>
<evidence type="ECO:0000313" key="5">
    <source>
        <dbReference type="EMBL" id="RRT47104.1"/>
    </source>
</evidence>
<evidence type="ECO:0000256" key="1">
    <source>
        <dbReference type="ARBA" id="ARBA00010768"/>
    </source>
</evidence>
<dbReference type="SUPFAM" id="SSF56219">
    <property type="entry name" value="DNase I-like"/>
    <property type="match status" value="1"/>
</dbReference>
<organism evidence="5 6">
    <name type="scientific">Ensete ventricosum</name>
    <name type="common">Abyssinian banana</name>
    <name type="synonym">Musa ensete</name>
    <dbReference type="NCBI Taxonomy" id="4639"/>
    <lineage>
        <taxon>Eukaryota</taxon>
        <taxon>Viridiplantae</taxon>
        <taxon>Streptophyta</taxon>
        <taxon>Embryophyta</taxon>
        <taxon>Tracheophyta</taxon>
        <taxon>Spermatophyta</taxon>
        <taxon>Magnoliopsida</taxon>
        <taxon>Liliopsida</taxon>
        <taxon>Zingiberales</taxon>
        <taxon>Musaceae</taxon>
        <taxon>Ensete</taxon>
    </lineage>
</organism>
<accession>A0A426Y5W5</accession>
<comment type="caution">
    <text evidence="5">The sequence shown here is derived from an EMBL/GenBank/DDBJ whole genome shotgun (WGS) entry which is preliminary data.</text>
</comment>
<dbReference type="InterPro" id="IPR036691">
    <property type="entry name" value="Endo/exonu/phosph_ase_sf"/>
</dbReference>
<protein>
    <recommendedName>
        <fullName evidence="4">Inositol polyphosphate-related phosphatase domain-containing protein</fullName>
    </recommendedName>
</protein>
<dbReference type="AlphaFoldDB" id="A0A426Y5W5"/>
<reference evidence="5 6" key="1">
    <citation type="journal article" date="2014" name="Agronomy (Basel)">
        <title>A Draft Genome Sequence for Ensete ventricosum, the Drought-Tolerant Tree Against Hunger.</title>
        <authorList>
            <person name="Harrison J."/>
            <person name="Moore K.A."/>
            <person name="Paszkiewicz K."/>
            <person name="Jones T."/>
            <person name="Grant M."/>
            <person name="Ambacheew D."/>
            <person name="Muzemil S."/>
            <person name="Studholme D.J."/>
        </authorList>
    </citation>
    <scope>NUCLEOTIDE SEQUENCE [LARGE SCALE GENOMIC DNA]</scope>
</reference>
<dbReference type="GO" id="GO:0004445">
    <property type="term" value="F:inositol-polyphosphate 5-phosphatase activity"/>
    <property type="evidence" value="ECO:0007669"/>
    <property type="project" value="InterPro"/>
</dbReference>
<dbReference type="Proteomes" id="UP000287651">
    <property type="component" value="Unassembled WGS sequence"/>
</dbReference>
<proteinExistence type="inferred from homology"/>
<feature type="chain" id="PRO_5019070158" description="Inositol polyphosphate-related phosphatase domain-containing protein" evidence="3">
    <location>
        <begin position="29"/>
        <end position="134"/>
    </location>
</feature>
<dbReference type="InterPro" id="IPR045849">
    <property type="entry name" value="IP5P_plant"/>
</dbReference>
<dbReference type="PANTHER" id="PTHR45666:SF5">
    <property type="entry name" value="TYPE IV INOSITOL POLYPHOSPHATE 5-PHOSPHATASE 3"/>
    <property type="match status" value="1"/>
</dbReference>
<keyword evidence="2" id="KW-0378">Hydrolase</keyword>
<evidence type="ECO:0000313" key="6">
    <source>
        <dbReference type="Proteomes" id="UP000287651"/>
    </source>
</evidence>
<comment type="similarity">
    <text evidence="1">Belongs to the inositol polyphosphate 5-phosphatase family.</text>
</comment>
<dbReference type="PANTHER" id="PTHR45666">
    <property type="entry name" value="TYPE IV INOSITOL POLYPHOSPHATE 5-PHOSPHATASE 9"/>
    <property type="match status" value="1"/>
</dbReference>
<gene>
    <name evidence="5" type="ORF">B296_00044322</name>
</gene>
<evidence type="ECO:0000256" key="3">
    <source>
        <dbReference type="SAM" id="SignalP"/>
    </source>
</evidence>
<dbReference type="GO" id="GO:0004439">
    <property type="term" value="F:phosphatidylinositol-4,5-bisphosphate 5-phosphatase activity"/>
    <property type="evidence" value="ECO:0007669"/>
    <property type="project" value="TreeGrafter"/>
</dbReference>
<dbReference type="EMBL" id="AMZH03014761">
    <property type="protein sequence ID" value="RRT47104.1"/>
    <property type="molecule type" value="Genomic_DNA"/>
</dbReference>
<dbReference type="GO" id="GO:0046856">
    <property type="term" value="P:phosphatidylinositol dephosphorylation"/>
    <property type="evidence" value="ECO:0007669"/>
    <property type="project" value="InterPro"/>
</dbReference>
<dbReference type="Gene3D" id="3.60.10.10">
    <property type="entry name" value="Endonuclease/exonuclease/phosphatase"/>
    <property type="match status" value="1"/>
</dbReference>
<name>A0A426Y5W5_ENSVE</name>
<dbReference type="GO" id="GO:0034485">
    <property type="term" value="F:phosphatidylinositol-3,4,5-trisphosphate 5-phosphatase activity"/>
    <property type="evidence" value="ECO:0007669"/>
    <property type="project" value="TreeGrafter"/>
</dbReference>
<evidence type="ECO:0000256" key="2">
    <source>
        <dbReference type="ARBA" id="ARBA00022801"/>
    </source>
</evidence>
<feature type="signal peptide" evidence="3">
    <location>
        <begin position="1"/>
        <end position="28"/>
    </location>
</feature>